<dbReference type="EMBL" id="JAUHHV010000008">
    <property type="protein sequence ID" value="KAK1416303.1"/>
    <property type="molecule type" value="Genomic_DNA"/>
</dbReference>
<protein>
    <submittedName>
        <fullName evidence="1">Uncharacterized protein</fullName>
    </submittedName>
</protein>
<keyword evidence="2" id="KW-1185">Reference proteome</keyword>
<accession>A0AAD8K6W7</accession>
<dbReference type="Proteomes" id="UP001229421">
    <property type="component" value="Unassembled WGS sequence"/>
</dbReference>
<organism evidence="1 2">
    <name type="scientific">Tagetes erecta</name>
    <name type="common">African marigold</name>
    <dbReference type="NCBI Taxonomy" id="13708"/>
    <lineage>
        <taxon>Eukaryota</taxon>
        <taxon>Viridiplantae</taxon>
        <taxon>Streptophyta</taxon>
        <taxon>Embryophyta</taxon>
        <taxon>Tracheophyta</taxon>
        <taxon>Spermatophyta</taxon>
        <taxon>Magnoliopsida</taxon>
        <taxon>eudicotyledons</taxon>
        <taxon>Gunneridae</taxon>
        <taxon>Pentapetalae</taxon>
        <taxon>asterids</taxon>
        <taxon>campanulids</taxon>
        <taxon>Asterales</taxon>
        <taxon>Asteraceae</taxon>
        <taxon>Asteroideae</taxon>
        <taxon>Heliantheae alliance</taxon>
        <taxon>Tageteae</taxon>
        <taxon>Tagetes</taxon>
    </lineage>
</organism>
<evidence type="ECO:0000313" key="1">
    <source>
        <dbReference type="EMBL" id="KAK1416303.1"/>
    </source>
</evidence>
<dbReference type="AlphaFoldDB" id="A0AAD8K6W7"/>
<sequence>MLYLPLSINNKINVNLLYSRLKNLHQFNVRIDGERCIGDDDEASPASLLRPLLLNGFCWRLETLLYRDFSTSIAGIVTVSRSICFKFRFPLYNLIKQLTKTHPIDSRSFQPTIIRVICVP</sequence>
<gene>
    <name evidence="1" type="ORF">QVD17_32092</name>
</gene>
<name>A0AAD8K6W7_TARER</name>
<reference evidence="1" key="1">
    <citation type="journal article" date="2023" name="bioRxiv">
        <title>Improved chromosome-level genome assembly for marigold (Tagetes erecta).</title>
        <authorList>
            <person name="Jiang F."/>
            <person name="Yuan L."/>
            <person name="Wang S."/>
            <person name="Wang H."/>
            <person name="Xu D."/>
            <person name="Wang A."/>
            <person name="Fan W."/>
        </authorList>
    </citation>
    <scope>NUCLEOTIDE SEQUENCE</scope>
    <source>
        <strain evidence="1">WSJ</strain>
        <tissue evidence="1">Leaf</tissue>
    </source>
</reference>
<proteinExistence type="predicted"/>
<comment type="caution">
    <text evidence="1">The sequence shown here is derived from an EMBL/GenBank/DDBJ whole genome shotgun (WGS) entry which is preliminary data.</text>
</comment>
<evidence type="ECO:0000313" key="2">
    <source>
        <dbReference type="Proteomes" id="UP001229421"/>
    </source>
</evidence>